<protein>
    <submittedName>
        <fullName evidence="2">Uncharacterized protein</fullName>
    </submittedName>
</protein>
<feature type="compositionally biased region" description="Acidic residues" evidence="1">
    <location>
        <begin position="67"/>
        <end position="80"/>
    </location>
</feature>
<reference evidence="3" key="1">
    <citation type="submission" date="2024-06" db="EMBL/GenBank/DDBJ databases">
        <title>Multi-omics analyses provide insights into the biosynthesis of the anticancer antibiotic pleurotin in Hohenbuehelia grisea.</title>
        <authorList>
            <person name="Weaver J.A."/>
            <person name="Alberti F."/>
        </authorList>
    </citation>
    <scope>NUCLEOTIDE SEQUENCE [LARGE SCALE GENOMIC DNA]</scope>
    <source>
        <strain evidence="3">T-177</strain>
    </source>
</reference>
<feature type="compositionally biased region" description="Polar residues" evidence="1">
    <location>
        <begin position="150"/>
        <end position="160"/>
    </location>
</feature>
<evidence type="ECO:0000256" key="1">
    <source>
        <dbReference type="SAM" id="MobiDB-lite"/>
    </source>
</evidence>
<feature type="compositionally biased region" description="Acidic residues" evidence="1">
    <location>
        <begin position="49"/>
        <end position="60"/>
    </location>
</feature>
<comment type="caution">
    <text evidence="2">The sequence shown here is derived from an EMBL/GenBank/DDBJ whole genome shotgun (WGS) entry which is preliminary data.</text>
</comment>
<dbReference type="EMBL" id="JASNQZ010000005">
    <property type="protein sequence ID" value="KAL0957582.1"/>
    <property type="molecule type" value="Genomic_DNA"/>
</dbReference>
<feature type="compositionally biased region" description="Polar residues" evidence="1">
    <location>
        <begin position="186"/>
        <end position="208"/>
    </location>
</feature>
<feature type="region of interest" description="Disordered" evidence="1">
    <location>
        <begin position="21"/>
        <end position="107"/>
    </location>
</feature>
<evidence type="ECO:0000313" key="3">
    <source>
        <dbReference type="Proteomes" id="UP001556367"/>
    </source>
</evidence>
<name>A0ABR3JPA8_9AGAR</name>
<proteinExistence type="predicted"/>
<feature type="compositionally biased region" description="Acidic residues" evidence="1">
    <location>
        <begin position="162"/>
        <end position="177"/>
    </location>
</feature>
<accession>A0ABR3JPA8</accession>
<feature type="compositionally biased region" description="Basic and acidic residues" evidence="1">
    <location>
        <begin position="121"/>
        <end position="135"/>
    </location>
</feature>
<gene>
    <name evidence="2" type="ORF">HGRIS_001366</name>
</gene>
<feature type="region of interest" description="Disordered" evidence="1">
    <location>
        <begin position="120"/>
        <end position="208"/>
    </location>
</feature>
<organism evidence="2 3">
    <name type="scientific">Hohenbuehelia grisea</name>
    <dbReference type="NCBI Taxonomy" id="104357"/>
    <lineage>
        <taxon>Eukaryota</taxon>
        <taxon>Fungi</taxon>
        <taxon>Dikarya</taxon>
        <taxon>Basidiomycota</taxon>
        <taxon>Agaricomycotina</taxon>
        <taxon>Agaricomycetes</taxon>
        <taxon>Agaricomycetidae</taxon>
        <taxon>Agaricales</taxon>
        <taxon>Pleurotineae</taxon>
        <taxon>Pleurotaceae</taxon>
        <taxon>Hohenbuehelia</taxon>
    </lineage>
</organism>
<keyword evidence="3" id="KW-1185">Reference proteome</keyword>
<dbReference type="Proteomes" id="UP001556367">
    <property type="component" value="Unassembled WGS sequence"/>
</dbReference>
<evidence type="ECO:0000313" key="2">
    <source>
        <dbReference type="EMBL" id="KAL0957582.1"/>
    </source>
</evidence>
<sequence>MIVDKTSLSDYDAAIFDDNEGAWTSSEHLPLPSEDADSEGSWDVQPYIDDPDVENDDEEYAPSVDGEVSDEGMAEGEVADDAGGFNDEVLLAHADSPSRGKKEQAPERYAWRLLKGAGKRMRGDDIGGLRPDWKKQVKRKDAHVPVPVSQRKQAASSQVSLIDDDPEPSEFQGDESETVLQAARASKTNLNTRKSVSDSNTSASGGTQSAPGTMFVVFVISYIRVTHSLSFSLARLPQRNERPAEYV</sequence>
<feature type="compositionally biased region" description="Basic and acidic residues" evidence="1">
    <location>
        <begin position="96"/>
        <end position="107"/>
    </location>
</feature>